<evidence type="ECO:0000313" key="3">
    <source>
        <dbReference type="EMBL" id="SVA33439.1"/>
    </source>
</evidence>
<dbReference type="SUPFAM" id="SSF55073">
    <property type="entry name" value="Nucleotide cyclase"/>
    <property type="match status" value="1"/>
</dbReference>
<dbReference type="InterPro" id="IPR001054">
    <property type="entry name" value="A/G_cyclase"/>
</dbReference>
<dbReference type="SUPFAM" id="SSF49879">
    <property type="entry name" value="SMAD/FHA domain"/>
    <property type="match status" value="1"/>
</dbReference>
<dbReference type="GO" id="GO:0009190">
    <property type="term" value="P:cyclic nucleotide biosynthetic process"/>
    <property type="evidence" value="ECO:0007669"/>
    <property type="project" value="InterPro"/>
</dbReference>
<dbReference type="CDD" id="cd00060">
    <property type="entry name" value="FHA"/>
    <property type="match status" value="1"/>
</dbReference>
<dbReference type="InterPro" id="IPR050697">
    <property type="entry name" value="Adenylyl/Guanylyl_Cyclase_3/4"/>
</dbReference>
<dbReference type="GO" id="GO:0035556">
    <property type="term" value="P:intracellular signal transduction"/>
    <property type="evidence" value="ECO:0007669"/>
    <property type="project" value="InterPro"/>
</dbReference>
<dbReference type="InterPro" id="IPR000253">
    <property type="entry name" value="FHA_dom"/>
</dbReference>
<dbReference type="InterPro" id="IPR008984">
    <property type="entry name" value="SMAD_FHA_dom_sf"/>
</dbReference>
<feature type="region of interest" description="Disordered" evidence="1">
    <location>
        <begin position="348"/>
        <end position="368"/>
    </location>
</feature>
<proteinExistence type="predicted"/>
<dbReference type="PROSITE" id="PS50006">
    <property type="entry name" value="FHA_DOMAIN"/>
    <property type="match status" value="1"/>
</dbReference>
<dbReference type="PANTHER" id="PTHR43081">
    <property type="entry name" value="ADENYLATE CYCLASE, TERMINAL-DIFFERENTIATION SPECIFIC-RELATED"/>
    <property type="match status" value="1"/>
</dbReference>
<dbReference type="CDD" id="cd07302">
    <property type="entry name" value="CHD"/>
    <property type="match status" value="1"/>
</dbReference>
<accession>A0A381UZ66</accession>
<gene>
    <name evidence="3" type="ORF">METZ01_LOCUS86293</name>
</gene>
<dbReference type="InterPro" id="IPR029787">
    <property type="entry name" value="Nucleotide_cyclase"/>
</dbReference>
<feature type="domain" description="FHA" evidence="2">
    <location>
        <begin position="27"/>
        <end position="75"/>
    </location>
</feature>
<dbReference type="PANTHER" id="PTHR43081:SF1">
    <property type="entry name" value="ADENYLATE CYCLASE, TERMINAL-DIFFERENTIATION SPECIFIC"/>
    <property type="match status" value="1"/>
</dbReference>
<name>A0A381UZ66_9ZZZZ</name>
<evidence type="ECO:0000259" key="2">
    <source>
        <dbReference type="PROSITE" id="PS50006"/>
    </source>
</evidence>
<sequence>MVLTLEVLEPSTEFADELCKVFDEEGGTIGRRADNTWTLSDGRVSGEHATIKFQHGAYSIIDTSTNGVFVEDSQTHLTLGQSHRLRSGDVICIGPHRIRASVTSTTDGEAATVIAPPSGVHSVGLLQHEAAAGLRVAGSEDRRSLEAARSTQLPPDGTVLKTLVITDLVASTRMTEELGDTRASEIFGRQDRLARDFFVQYNGTEIDKTDGFLLFFNRPIEAVNFAMAYHRALDELSTEIGVEVATRVAIHLGEVVLRRNTDSDIARGANVVEVEGLAKPFAARLMGLACGKQTLLSRSAFDVARRSAVGMKSEHGELCWLAHGGYMLKGVEESVEVFEVGVAGSGPLTAPPDSEKAKRSLGSQTVAI</sequence>
<evidence type="ECO:0000256" key="1">
    <source>
        <dbReference type="SAM" id="MobiDB-lite"/>
    </source>
</evidence>
<organism evidence="3">
    <name type="scientific">marine metagenome</name>
    <dbReference type="NCBI Taxonomy" id="408172"/>
    <lineage>
        <taxon>unclassified sequences</taxon>
        <taxon>metagenomes</taxon>
        <taxon>ecological metagenomes</taxon>
    </lineage>
</organism>
<reference evidence="3" key="1">
    <citation type="submission" date="2018-05" db="EMBL/GenBank/DDBJ databases">
        <authorList>
            <person name="Lanie J.A."/>
            <person name="Ng W.-L."/>
            <person name="Kazmierczak K.M."/>
            <person name="Andrzejewski T.M."/>
            <person name="Davidsen T.M."/>
            <person name="Wayne K.J."/>
            <person name="Tettelin H."/>
            <person name="Glass J.I."/>
            <person name="Rusch D."/>
            <person name="Podicherti R."/>
            <person name="Tsui H.-C.T."/>
            <person name="Winkler M.E."/>
        </authorList>
    </citation>
    <scope>NUCLEOTIDE SEQUENCE</scope>
</reference>
<protein>
    <recommendedName>
        <fullName evidence="2">FHA domain-containing protein</fullName>
    </recommendedName>
</protein>
<dbReference type="AlphaFoldDB" id="A0A381UZ66"/>
<dbReference type="EMBL" id="UINC01007457">
    <property type="protein sequence ID" value="SVA33439.1"/>
    <property type="molecule type" value="Genomic_DNA"/>
</dbReference>
<dbReference type="Pfam" id="PF00498">
    <property type="entry name" value="FHA"/>
    <property type="match status" value="1"/>
</dbReference>
<dbReference type="Gene3D" id="2.60.200.20">
    <property type="match status" value="1"/>
</dbReference>
<dbReference type="Gene3D" id="3.30.70.1230">
    <property type="entry name" value="Nucleotide cyclase"/>
    <property type="match status" value="1"/>
</dbReference>